<proteinExistence type="predicted"/>
<organism evidence="1 2">
    <name type="scientific">Xylaria curta</name>
    <dbReference type="NCBI Taxonomy" id="42375"/>
    <lineage>
        <taxon>Eukaryota</taxon>
        <taxon>Fungi</taxon>
        <taxon>Dikarya</taxon>
        <taxon>Ascomycota</taxon>
        <taxon>Pezizomycotina</taxon>
        <taxon>Sordariomycetes</taxon>
        <taxon>Xylariomycetidae</taxon>
        <taxon>Xylariales</taxon>
        <taxon>Xylariaceae</taxon>
        <taxon>Xylaria</taxon>
    </lineage>
</organism>
<dbReference type="EMBL" id="JAPDGR010002533">
    <property type="protein sequence ID" value="KAJ2975341.1"/>
    <property type="molecule type" value="Genomic_DNA"/>
</dbReference>
<gene>
    <name evidence="1" type="ORF">NUW58_g8383</name>
</gene>
<dbReference type="Proteomes" id="UP001143856">
    <property type="component" value="Unassembled WGS sequence"/>
</dbReference>
<comment type="caution">
    <text evidence="1">The sequence shown here is derived from an EMBL/GenBank/DDBJ whole genome shotgun (WGS) entry which is preliminary data.</text>
</comment>
<accession>A0ACC1NA31</accession>
<keyword evidence="2" id="KW-1185">Reference proteome</keyword>
<evidence type="ECO:0000313" key="2">
    <source>
        <dbReference type="Proteomes" id="UP001143856"/>
    </source>
</evidence>
<protein>
    <submittedName>
        <fullName evidence="1">Uncharacterized protein</fullName>
    </submittedName>
</protein>
<name>A0ACC1NA31_9PEZI</name>
<reference evidence="1" key="1">
    <citation type="submission" date="2022-10" db="EMBL/GenBank/DDBJ databases">
        <title>Genome Sequence of Xylaria curta.</title>
        <authorList>
            <person name="Buettner E."/>
        </authorList>
    </citation>
    <scope>NUCLEOTIDE SEQUENCE</scope>
    <source>
        <strain evidence="1">Babe10</strain>
    </source>
</reference>
<evidence type="ECO:0000313" key="1">
    <source>
        <dbReference type="EMBL" id="KAJ2975341.1"/>
    </source>
</evidence>
<sequence>MGNRGRADALGQGAGRKTPSTTSLRAFHVLLAGGVSVYTYIYLSSRRLIYSIPGPTTAVGSQTPGYPPKHHTVHTKWQSAAIGIGIGIGIGTGTGTGTGMDGTYIGRLPDGSGVTGQPLLNAGRTSDKSQPPVFRNVFHPSCPSDRPWSPSSVRPRQHILIFGDASSSALTKPPPFSPLKANAVAWA</sequence>